<proteinExistence type="predicted"/>
<dbReference type="Proteomes" id="UP000198728">
    <property type="component" value="Unassembled WGS sequence"/>
</dbReference>
<keyword evidence="3" id="KW-1185">Reference proteome</keyword>
<feature type="region of interest" description="Disordered" evidence="1">
    <location>
        <begin position="58"/>
        <end position="80"/>
    </location>
</feature>
<accession>A0A1I1EGX7</accession>
<evidence type="ECO:0000313" key="3">
    <source>
        <dbReference type="Proteomes" id="UP000198728"/>
    </source>
</evidence>
<protein>
    <submittedName>
        <fullName evidence="2">Uncharacterized protein</fullName>
    </submittedName>
</protein>
<name>A0A1I1EGX7_9RHOB</name>
<dbReference type="RefSeq" id="WP_093359286.1">
    <property type="nucleotide sequence ID" value="NZ_FOLG01000001.1"/>
</dbReference>
<sequence>MSGGDQSDDYDVARSYGGDITDLKLDGAIGYGWNANNGDFAESWMESVSAVHTPPGINGKIAAGGADGRGGKVGRLRAPI</sequence>
<reference evidence="2 3" key="1">
    <citation type="submission" date="2016-10" db="EMBL/GenBank/DDBJ databases">
        <authorList>
            <person name="de Groot N.N."/>
        </authorList>
    </citation>
    <scope>NUCLEOTIDE SEQUENCE [LARGE SCALE GENOMIC DNA]</scope>
    <source>
        <strain evidence="2 3">DSM 19548</strain>
    </source>
</reference>
<dbReference type="EMBL" id="FOLG01000001">
    <property type="protein sequence ID" value="SFB84618.1"/>
    <property type="molecule type" value="Genomic_DNA"/>
</dbReference>
<organism evidence="2 3">
    <name type="scientific">Tropicimonas isoalkanivorans</name>
    <dbReference type="NCBI Taxonomy" id="441112"/>
    <lineage>
        <taxon>Bacteria</taxon>
        <taxon>Pseudomonadati</taxon>
        <taxon>Pseudomonadota</taxon>
        <taxon>Alphaproteobacteria</taxon>
        <taxon>Rhodobacterales</taxon>
        <taxon>Roseobacteraceae</taxon>
        <taxon>Tropicimonas</taxon>
    </lineage>
</organism>
<evidence type="ECO:0000313" key="2">
    <source>
        <dbReference type="EMBL" id="SFB84618.1"/>
    </source>
</evidence>
<gene>
    <name evidence="2" type="ORF">SAMN04488094_101743</name>
</gene>
<dbReference type="AlphaFoldDB" id="A0A1I1EGX7"/>
<dbReference type="STRING" id="441112.SAMN04488094_101743"/>
<evidence type="ECO:0000256" key="1">
    <source>
        <dbReference type="SAM" id="MobiDB-lite"/>
    </source>
</evidence>